<organism evidence="15 16">
    <name type="scientific">Coccomyxa viridis</name>
    <dbReference type="NCBI Taxonomy" id="1274662"/>
    <lineage>
        <taxon>Eukaryota</taxon>
        <taxon>Viridiplantae</taxon>
        <taxon>Chlorophyta</taxon>
        <taxon>core chlorophytes</taxon>
        <taxon>Trebouxiophyceae</taxon>
        <taxon>Trebouxiophyceae incertae sedis</taxon>
        <taxon>Coccomyxaceae</taxon>
        <taxon>Coccomyxa</taxon>
    </lineage>
</organism>
<evidence type="ECO:0000256" key="11">
    <source>
        <dbReference type="ARBA" id="ARBA00023150"/>
    </source>
</evidence>
<dbReference type="PROSITE" id="PS01305">
    <property type="entry name" value="MOAA_NIFB_PQQE"/>
    <property type="match status" value="1"/>
</dbReference>
<evidence type="ECO:0000256" key="9">
    <source>
        <dbReference type="ARBA" id="ARBA00023014"/>
    </source>
</evidence>
<evidence type="ECO:0000313" key="16">
    <source>
        <dbReference type="Proteomes" id="UP001497392"/>
    </source>
</evidence>
<dbReference type="Proteomes" id="UP001497392">
    <property type="component" value="Unassembled WGS sequence"/>
</dbReference>
<reference evidence="15 16" key="1">
    <citation type="submission" date="2024-06" db="EMBL/GenBank/DDBJ databases">
        <authorList>
            <person name="Kraege A."/>
            <person name="Thomma B."/>
        </authorList>
    </citation>
    <scope>NUCLEOTIDE SEQUENCE [LARGE SCALE GENOMIC DNA]</scope>
</reference>
<dbReference type="CDD" id="cd21117">
    <property type="entry name" value="Twitch_MoaA"/>
    <property type="match status" value="1"/>
</dbReference>
<comment type="caution">
    <text evidence="15">The sequence shown here is derived from an EMBL/GenBank/DDBJ whole genome shotgun (WGS) entry which is preliminary data.</text>
</comment>
<dbReference type="EC" id="4.1.99.22" evidence="3"/>
<dbReference type="InterPro" id="IPR006638">
    <property type="entry name" value="Elp3/MiaA/NifB-like_rSAM"/>
</dbReference>
<evidence type="ECO:0000259" key="14">
    <source>
        <dbReference type="PROSITE" id="PS51918"/>
    </source>
</evidence>
<keyword evidence="4" id="KW-0004">4Fe-4S</keyword>
<keyword evidence="12" id="KW-0456">Lyase</keyword>
<dbReference type="SMART" id="SM00729">
    <property type="entry name" value="Elp3"/>
    <property type="match status" value="1"/>
</dbReference>
<dbReference type="InterPro" id="IPR058240">
    <property type="entry name" value="rSAM_sf"/>
</dbReference>
<accession>A0ABP1GBX5</accession>
<evidence type="ECO:0000256" key="13">
    <source>
        <dbReference type="ARBA" id="ARBA00048697"/>
    </source>
</evidence>
<keyword evidence="7" id="KW-0547">Nucleotide-binding</keyword>
<gene>
    <name evidence="15" type="primary">g13029</name>
    <name evidence="15" type="ORF">VP750_LOCUS11570</name>
</gene>
<evidence type="ECO:0000256" key="5">
    <source>
        <dbReference type="ARBA" id="ARBA00022691"/>
    </source>
</evidence>
<dbReference type="SUPFAM" id="SSF102114">
    <property type="entry name" value="Radical SAM enzymes"/>
    <property type="match status" value="1"/>
</dbReference>
<dbReference type="PANTHER" id="PTHR22960:SF0">
    <property type="entry name" value="MOLYBDENUM COFACTOR BIOSYNTHESIS PROTEIN 1"/>
    <property type="match status" value="1"/>
</dbReference>
<dbReference type="InterPro" id="IPR050105">
    <property type="entry name" value="MoCo_biosynth_MoaA/MoaC"/>
</dbReference>
<evidence type="ECO:0000256" key="6">
    <source>
        <dbReference type="ARBA" id="ARBA00022723"/>
    </source>
</evidence>
<dbReference type="InterPro" id="IPR007197">
    <property type="entry name" value="rSAM"/>
</dbReference>
<dbReference type="InterPro" id="IPR040064">
    <property type="entry name" value="MoaA-like"/>
</dbReference>
<evidence type="ECO:0000256" key="3">
    <source>
        <dbReference type="ARBA" id="ARBA00012167"/>
    </source>
</evidence>
<dbReference type="SFLD" id="SFLDG01386">
    <property type="entry name" value="main_SPASM_domain-containing"/>
    <property type="match status" value="1"/>
</dbReference>
<name>A0ABP1GBX5_9CHLO</name>
<dbReference type="EMBL" id="CAXHTA020000021">
    <property type="protein sequence ID" value="CAL5229664.1"/>
    <property type="molecule type" value="Genomic_DNA"/>
</dbReference>
<evidence type="ECO:0000256" key="12">
    <source>
        <dbReference type="ARBA" id="ARBA00023239"/>
    </source>
</evidence>
<evidence type="ECO:0000256" key="4">
    <source>
        <dbReference type="ARBA" id="ARBA00022485"/>
    </source>
</evidence>
<dbReference type="InterPro" id="IPR013785">
    <property type="entry name" value="Aldolase_TIM"/>
</dbReference>
<comment type="pathway">
    <text evidence="2">Cofactor biosynthesis; molybdopterin biosynthesis.</text>
</comment>
<dbReference type="CDD" id="cd01335">
    <property type="entry name" value="Radical_SAM"/>
    <property type="match status" value="1"/>
</dbReference>
<keyword evidence="10" id="KW-0342">GTP-binding</keyword>
<protein>
    <recommendedName>
        <fullName evidence="3">GTP 3',8-cyclase</fullName>
        <ecNumber evidence="3">4.1.99.22</ecNumber>
    </recommendedName>
</protein>
<dbReference type="PROSITE" id="PS51918">
    <property type="entry name" value="RADICAL_SAM"/>
    <property type="match status" value="1"/>
</dbReference>
<dbReference type="InterPro" id="IPR013483">
    <property type="entry name" value="MoaA"/>
</dbReference>
<dbReference type="SFLD" id="SFLDG01383">
    <property type="entry name" value="cyclic_pyranopterin_phosphate"/>
    <property type="match status" value="1"/>
</dbReference>
<dbReference type="Gene3D" id="3.20.20.70">
    <property type="entry name" value="Aldolase class I"/>
    <property type="match status" value="1"/>
</dbReference>
<dbReference type="InterPro" id="IPR000385">
    <property type="entry name" value="MoaA_NifB_PqqE_Fe-S-bd_CS"/>
</dbReference>
<dbReference type="InterPro" id="IPR010505">
    <property type="entry name" value="MoaA_twitch"/>
</dbReference>
<evidence type="ECO:0000256" key="1">
    <source>
        <dbReference type="ARBA" id="ARBA00001966"/>
    </source>
</evidence>
<keyword evidence="8" id="KW-0408">Iron</keyword>
<dbReference type="Pfam" id="PF06463">
    <property type="entry name" value="Mob_synth_C"/>
    <property type="match status" value="1"/>
</dbReference>
<feature type="domain" description="Radical SAM core" evidence="14">
    <location>
        <begin position="28"/>
        <end position="250"/>
    </location>
</feature>
<comment type="catalytic activity">
    <reaction evidence="13">
        <text>GTP + AH2 + S-adenosyl-L-methionine = (8S)-3',8-cyclo-7,8-dihydroguanosine 5'-triphosphate + 5'-deoxyadenosine + L-methionine + A + H(+)</text>
        <dbReference type="Rhea" id="RHEA:49576"/>
        <dbReference type="ChEBI" id="CHEBI:13193"/>
        <dbReference type="ChEBI" id="CHEBI:15378"/>
        <dbReference type="ChEBI" id="CHEBI:17319"/>
        <dbReference type="ChEBI" id="CHEBI:17499"/>
        <dbReference type="ChEBI" id="CHEBI:37565"/>
        <dbReference type="ChEBI" id="CHEBI:57844"/>
        <dbReference type="ChEBI" id="CHEBI:59789"/>
        <dbReference type="ChEBI" id="CHEBI:131766"/>
        <dbReference type="EC" id="4.1.99.22"/>
    </reaction>
</comment>
<comment type="cofactor">
    <cofactor evidence="1">
        <name>[4Fe-4S] cluster</name>
        <dbReference type="ChEBI" id="CHEBI:49883"/>
    </cofactor>
</comment>
<keyword evidence="16" id="KW-1185">Reference proteome</keyword>
<evidence type="ECO:0000256" key="7">
    <source>
        <dbReference type="ARBA" id="ARBA00022741"/>
    </source>
</evidence>
<keyword evidence="9" id="KW-0411">Iron-sulfur</keyword>
<evidence type="ECO:0000256" key="8">
    <source>
        <dbReference type="ARBA" id="ARBA00023004"/>
    </source>
</evidence>
<evidence type="ECO:0000256" key="10">
    <source>
        <dbReference type="ARBA" id="ARBA00023134"/>
    </source>
</evidence>
<sequence>MDWREVVYQLRQLHQPAEQVRDQMLTDTFGRKHNYLRISLTERCNLRCLYCMPEEGVDLSPSSELLTTEEILRLAGIFASAGVDKIRLTGGEPTLRRDLVELTAALRALPGVNAVGITTNGITLSRKLSALQAAGMNMLNISVDTLRPERFEQMTRRRGHERVMDAIHNAIQLGYDPVKVNVVVMRGVNDDELADFVDLTRTLPINVRFIEYMPFDGNVWSDSKMVSYADMMARVLAAYPQGLERFRDPKGEVAKNFRVPGFRGSVSFITSMTKAFCADCNRLRLMADGNLKVCLFGANEVSLRDAMRESASEDDLRLIISAAVDRKKAAHAGMFEIAKSPNRAMIKIGG</sequence>
<evidence type="ECO:0000313" key="15">
    <source>
        <dbReference type="EMBL" id="CAL5229664.1"/>
    </source>
</evidence>
<dbReference type="SFLD" id="SFLDG01067">
    <property type="entry name" value="SPASM/twitch_domain_containing"/>
    <property type="match status" value="1"/>
</dbReference>
<keyword evidence="5" id="KW-0949">S-adenosyl-L-methionine</keyword>
<proteinExistence type="inferred from homology"/>
<dbReference type="HAMAP" id="MF_01225_B">
    <property type="entry name" value="MoaA_B"/>
    <property type="match status" value="1"/>
</dbReference>
<dbReference type="NCBIfam" id="TIGR02666">
    <property type="entry name" value="moaA"/>
    <property type="match status" value="1"/>
</dbReference>
<keyword evidence="11" id="KW-0501">Molybdenum cofactor biosynthesis</keyword>
<evidence type="ECO:0000256" key="2">
    <source>
        <dbReference type="ARBA" id="ARBA00005046"/>
    </source>
</evidence>
<keyword evidence="6" id="KW-0479">Metal-binding</keyword>
<dbReference type="PANTHER" id="PTHR22960">
    <property type="entry name" value="MOLYBDOPTERIN COFACTOR SYNTHESIS PROTEIN A"/>
    <property type="match status" value="1"/>
</dbReference>
<dbReference type="Pfam" id="PF04055">
    <property type="entry name" value="Radical_SAM"/>
    <property type="match status" value="1"/>
</dbReference>
<dbReference type="SFLD" id="SFLDS00029">
    <property type="entry name" value="Radical_SAM"/>
    <property type="match status" value="1"/>
</dbReference>